<evidence type="ECO:0000256" key="4">
    <source>
        <dbReference type="ARBA" id="ARBA00022723"/>
    </source>
</evidence>
<dbReference type="EMBL" id="WBMO01000001">
    <property type="protein sequence ID" value="MDV2474624.1"/>
    <property type="molecule type" value="Genomic_DNA"/>
</dbReference>
<evidence type="ECO:0000259" key="10">
    <source>
        <dbReference type="PROSITE" id="PS51296"/>
    </source>
</evidence>
<evidence type="ECO:0000313" key="11">
    <source>
        <dbReference type="EMBL" id="MDV2474624.1"/>
    </source>
</evidence>
<keyword evidence="7" id="KW-1015">Disulfide bond</keyword>
<dbReference type="InterPro" id="IPR006311">
    <property type="entry name" value="TAT_signal"/>
</dbReference>
<dbReference type="PROSITE" id="PS51296">
    <property type="entry name" value="RIESKE"/>
    <property type="match status" value="1"/>
</dbReference>
<evidence type="ECO:0000313" key="12">
    <source>
        <dbReference type="Proteomes" id="UP001275440"/>
    </source>
</evidence>
<evidence type="ECO:0000256" key="9">
    <source>
        <dbReference type="ARBA" id="ARBA00034078"/>
    </source>
</evidence>
<sequence>MNTAASETQATSTALPRRALLGGVGAVAATAALTACGASTDGGSEAGTADGDLAATTTAPPGPDAEVVAAVSDVPVGGAVMIEDKRLVVSQPVAGDFRAFVAICTHSGCNISGVEGDEIVCNCHGSRFRLDGTVAQGPAKRPLKARSVEARGTDLVVG</sequence>
<protein>
    <recommendedName>
        <fullName evidence="2">Cytochrome bc1 complex Rieske iron-sulfur subunit</fullName>
    </recommendedName>
    <alternativeName>
        <fullName evidence="8">Cytochrome bc1 reductase complex subunit QcrA</fullName>
    </alternativeName>
</protein>
<dbReference type="PRINTS" id="PR00162">
    <property type="entry name" value="RIESKE"/>
</dbReference>
<dbReference type="InterPro" id="IPR036922">
    <property type="entry name" value="Rieske_2Fe-2S_sf"/>
</dbReference>
<gene>
    <name evidence="11" type="ORF">F8M49_02865</name>
</gene>
<dbReference type="Proteomes" id="UP001275440">
    <property type="component" value="Unassembled WGS sequence"/>
</dbReference>
<dbReference type="Gene3D" id="2.102.10.10">
    <property type="entry name" value="Rieske [2Fe-2S] iron-sulphur domain"/>
    <property type="match status" value="1"/>
</dbReference>
<evidence type="ECO:0000256" key="6">
    <source>
        <dbReference type="ARBA" id="ARBA00023014"/>
    </source>
</evidence>
<dbReference type="InterPro" id="IPR014349">
    <property type="entry name" value="Rieske_Fe-S_prot"/>
</dbReference>
<comment type="caution">
    <text evidence="11">The sequence shown here is derived from an EMBL/GenBank/DDBJ whole genome shotgun (WGS) entry which is preliminary data.</text>
</comment>
<evidence type="ECO:0000256" key="8">
    <source>
        <dbReference type="ARBA" id="ARBA00029586"/>
    </source>
</evidence>
<reference evidence="11 12" key="1">
    <citation type="submission" date="2019-10" db="EMBL/GenBank/DDBJ databases">
        <title>Draft Genome Assembly of Rhodococcus zopfii DSM44189.</title>
        <authorList>
            <person name="Sutton J.M."/>
            <person name="Akob D.M."/>
            <person name="Bushman T.J."/>
        </authorList>
    </citation>
    <scope>NUCLEOTIDE SEQUENCE [LARGE SCALE GENOMIC DNA]</scope>
    <source>
        <strain evidence="11 12">DSM 44189</strain>
    </source>
</reference>
<organism evidence="11 12">
    <name type="scientific">Rhodococcus zopfii</name>
    <dbReference type="NCBI Taxonomy" id="43772"/>
    <lineage>
        <taxon>Bacteria</taxon>
        <taxon>Bacillati</taxon>
        <taxon>Actinomycetota</taxon>
        <taxon>Actinomycetes</taxon>
        <taxon>Mycobacteriales</taxon>
        <taxon>Nocardiaceae</taxon>
        <taxon>Rhodococcus</taxon>
    </lineage>
</organism>
<evidence type="ECO:0000256" key="3">
    <source>
        <dbReference type="ARBA" id="ARBA00022714"/>
    </source>
</evidence>
<feature type="domain" description="Rieske" evidence="10">
    <location>
        <begin position="66"/>
        <end position="157"/>
    </location>
</feature>
<evidence type="ECO:0000256" key="1">
    <source>
        <dbReference type="ARBA" id="ARBA00002494"/>
    </source>
</evidence>
<evidence type="ECO:0000256" key="7">
    <source>
        <dbReference type="ARBA" id="ARBA00023157"/>
    </source>
</evidence>
<accession>A0ABU3WKV7</accession>
<dbReference type="Pfam" id="PF00355">
    <property type="entry name" value="Rieske"/>
    <property type="match status" value="1"/>
</dbReference>
<dbReference type="InterPro" id="IPR005805">
    <property type="entry name" value="Rieske_Fe-S_prot_C"/>
</dbReference>
<dbReference type="RefSeq" id="WP_072814060.1">
    <property type="nucleotide sequence ID" value="NZ_JAHWLX010000053.1"/>
</dbReference>
<keyword evidence="12" id="KW-1185">Reference proteome</keyword>
<dbReference type="CDD" id="cd03467">
    <property type="entry name" value="Rieske"/>
    <property type="match status" value="1"/>
</dbReference>
<keyword evidence="5" id="KW-0408">Iron</keyword>
<evidence type="ECO:0000256" key="2">
    <source>
        <dbReference type="ARBA" id="ARBA00015816"/>
    </source>
</evidence>
<keyword evidence="4" id="KW-0479">Metal-binding</keyword>
<proteinExistence type="predicted"/>
<dbReference type="InterPro" id="IPR017941">
    <property type="entry name" value="Rieske_2Fe-2S"/>
</dbReference>
<dbReference type="SUPFAM" id="SSF50022">
    <property type="entry name" value="ISP domain"/>
    <property type="match status" value="1"/>
</dbReference>
<keyword evidence="6" id="KW-0411">Iron-sulfur</keyword>
<dbReference type="PANTHER" id="PTHR10134">
    <property type="entry name" value="CYTOCHROME B-C1 COMPLEX SUBUNIT RIESKE, MITOCHONDRIAL"/>
    <property type="match status" value="1"/>
</dbReference>
<keyword evidence="3" id="KW-0001">2Fe-2S</keyword>
<evidence type="ECO:0000256" key="5">
    <source>
        <dbReference type="ARBA" id="ARBA00023004"/>
    </source>
</evidence>
<name>A0ABU3WKV7_9NOCA</name>
<dbReference type="PROSITE" id="PS51318">
    <property type="entry name" value="TAT"/>
    <property type="match status" value="1"/>
</dbReference>
<comment type="cofactor">
    <cofactor evidence="9">
        <name>[2Fe-2S] cluster</name>
        <dbReference type="ChEBI" id="CHEBI:190135"/>
    </cofactor>
</comment>
<comment type="function">
    <text evidence="1">Iron-sulfur subunit of the cytochrome bc1 complex, an essential component of the respiratory electron transport chain required for ATP synthesis. The bc1 complex catalyzes the oxidation of menaquinol and the reduction of cytochrome c in the respiratory chain. The bc1 complex operates through a Q-cycle mechanism that couples electron transfer to generation of the proton gradient that drives ATP synthesis.</text>
</comment>